<dbReference type="VEuPathDB" id="FungiDB:CXQ87_001925"/>
<reference evidence="1 2" key="1">
    <citation type="submission" date="2017-12" db="EMBL/GenBank/DDBJ databases">
        <title>Genome Sequence of the Amphotericin B-resistant Candida duobushaemulonii strain, B09383.</title>
        <authorList>
            <person name="Chow N.A."/>
            <person name="Gade L."/>
            <person name="Batra D."/>
            <person name="Rowe L.A."/>
            <person name="Loparev V.N."/>
            <person name="Litvintseva A.P."/>
        </authorList>
    </citation>
    <scope>NUCLEOTIDE SEQUENCE [LARGE SCALE GENOMIC DNA]</scope>
    <source>
        <strain evidence="1 2">B09383</strain>
    </source>
</reference>
<comment type="caution">
    <text evidence="1">The sequence shown here is derived from an EMBL/GenBank/DDBJ whole genome shotgun (WGS) entry which is preliminary data.</text>
</comment>
<name>A0A2V1A5J8_9ASCO</name>
<protein>
    <submittedName>
        <fullName evidence="1">Uncharacterized protein</fullName>
    </submittedName>
</protein>
<dbReference type="Gene3D" id="2.40.160.20">
    <property type="match status" value="1"/>
</dbReference>
<evidence type="ECO:0000313" key="2">
    <source>
        <dbReference type="Proteomes" id="UP000244406"/>
    </source>
</evidence>
<evidence type="ECO:0000313" key="1">
    <source>
        <dbReference type="EMBL" id="PVH13807.1"/>
    </source>
</evidence>
<sequence length="179" mass="19905">MDPSVTPSLPKTPELEPVFLVNLKLNPAPSPVFSDSAKDKSLTLARVAEGYIETVKNKYGFELEVKDISGFDDITTNHRDGYNSLDCKLYGKTPEGAGVYITYEGIIQLTEPTVAVLSGKSDGSSFEDAYVTSNPRIHFDGDVSDKYKWAVKENLIGKGRFVKDPNGNLYVQYYVYVFR</sequence>
<dbReference type="AlphaFoldDB" id="A0A2V1A5J8"/>
<proteinExistence type="predicted"/>
<dbReference type="EMBL" id="PKFP01000001">
    <property type="protein sequence ID" value="PVH13807.1"/>
    <property type="molecule type" value="Genomic_DNA"/>
</dbReference>
<keyword evidence="2" id="KW-1185">Reference proteome</keyword>
<gene>
    <name evidence="1" type="ORF">CXQ87_001925</name>
</gene>
<dbReference type="Pfam" id="PF11578">
    <property type="entry name" value="DUF3237"/>
    <property type="match status" value="1"/>
</dbReference>
<accession>A0A2V1A5J8</accession>
<dbReference type="GeneID" id="37001925"/>
<organism evidence="1 2">
    <name type="scientific">Candidozyma duobushaemuli</name>
    <dbReference type="NCBI Taxonomy" id="1231522"/>
    <lineage>
        <taxon>Eukaryota</taxon>
        <taxon>Fungi</taxon>
        <taxon>Dikarya</taxon>
        <taxon>Ascomycota</taxon>
        <taxon>Saccharomycotina</taxon>
        <taxon>Pichiomycetes</taxon>
        <taxon>Metschnikowiaceae</taxon>
        <taxon>Candidozyma</taxon>
    </lineage>
</organism>
<dbReference type="Proteomes" id="UP000244406">
    <property type="component" value="Unassembled WGS sequence"/>
</dbReference>
<dbReference type="RefSeq" id="XP_025334747.1">
    <property type="nucleotide sequence ID" value="XM_025480447.1"/>
</dbReference>